<dbReference type="Pfam" id="PF08614">
    <property type="entry name" value="ATG16"/>
    <property type="match status" value="1"/>
</dbReference>
<gene>
    <name evidence="4" type="ORF">PVAG01_10756</name>
</gene>
<evidence type="ECO:0000313" key="4">
    <source>
        <dbReference type="EMBL" id="KAL3417746.1"/>
    </source>
</evidence>
<feature type="coiled-coil region" evidence="2">
    <location>
        <begin position="140"/>
        <end position="174"/>
    </location>
</feature>
<dbReference type="CDD" id="cd22887">
    <property type="entry name" value="Atg16_CCD"/>
    <property type="match status" value="1"/>
</dbReference>
<evidence type="ECO:0000256" key="2">
    <source>
        <dbReference type="SAM" id="Coils"/>
    </source>
</evidence>
<evidence type="ECO:0000256" key="1">
    <source>
        <dbReference type="ARBA" id="ARBA00005331"/>
    </source>
</evidence>
<dbReference type="Gene3D" id="1.20.5.170">
    <property type="match status" value="1"/>
</dbReference>
<name>A0ABR4P3A0_9HELO</name>
<feature type="domain" description="Autophagy-related protein 16" evidence="3">
    <location>
        <begin position="7"/>
        <end position="187"/>
    </location>
</feature>
<dbReference type="EMBL" id="JBFCZG010000010">
    <property type="protein sequence ID" value="KAL3417746.1"/>
    <property type="molecule type" value="Genomic_DNA"/>
</dbReference>
<dbReference type="InterPro" id="IPR013923">
    <property type="entry name" value="Autophagy-rel_prot_16_dom"/>
</dbReference>
<keyword evidence="5" id="KW-1185">Reference proteome</keyword>
<evidence type="ECO:0000259" key="3">
    <source>
        <dbReference type="Pfam" id="PF08614"/>
    </source>
</evidence>
<evidence type="ECO:0000313" key="5">
    <source>
        <dbReference type="Proteomes" id="UP001629113"/>
    </source>
</evidence>
<reference evidence="4 5" key="1">
    <citation type="submission" date="2024-06" db="EMBL/GenBank/DDBJ databases">
        <title>Complete genome of Phlyctema vagabunda strain 19-DSS-EL-015.</title>
        <authorList>
            <person name="Fiorenzani C."/>
        </authorList>
    </citation>
    <scope>NUCLEOTIDE SEQUENCE [LARGE SCALE GENOMIC DNA]</scope>
    <source>
        <strain evidence="4 5">19-DSS-EL-015</strain>
    </source>
</reference>
<sequence length="197" mass="22448">MTSWRDEYVQALQERDVREQGSYRRLDPEFIDSFTKLLDRAAALEAEKAANTVLPDGARNDSTQVHNDGNPQLRADLAGALRSNGQLQSRVKAAETELAKIKAQHRADTKLIRDLSNERAVLAQKVRDRDEEIRGKAKLLEDVQDEMISLNLQCNMADQRSKKLEKENKELIDRWMARMGEEADAMNQAFQDPVNGR</sequence>
<accession>A0ABR4P3A0</accession>
<protein>
    <submittedName>
        <fullName evidence="4">Autophagy protein 16</fullName>
    </submittedName>
</protein>
<proteinExistence type="inferred from homology"/>
<keyword evidence="2" id="KW-0175">Coiled coil</keyword>
<comment type="similarity">
    <text evidence="1">Belongs to the ATG16 family.</text>
</comment>
<comment type="caution">
    <text evidence="4">The sequence shown here is derived from an EMBL/GenBank/DDBJ whole genome shotgun (WGS) entry which is preliminary data.</text>
</comment>
<organism evidence="4 5">
    <name type="scientific">Phlyctema vagabunda</name>
    <dbReference type="NCBI Taxonomy" id="108571"/>
    <lineage>
        <taxon>Eukaryota</taxon>
        <taxon>Fungi</taxon>
        <taxon>Dikarya</taxon>
        <taxon>Ascomycota</taxon>
        <taxon>Pezizomycotina</taxon>
        <taxon>Leotiomycetes</taxon>
        <taxon>Helotiales</taxon>
        <taxon>Dermateaceae</taxon>
        <taxon>Phlyctema</taxon>
    </lineage>
</organism>
<dbReference type="Proteomes" id="UP001629113">
    <property type="component" value="Unassembled WGS sequence"/>
</dbReference>